<dbReference type="STRING" id="490189.SAMN02927903_01414"/>
<evidence type="ECO:0000259" key="3">
    <source>
        <dbReference type="Pfam" id="PF03544"/>
    </source>
</evidence>
<evidence type="ECO:0000256" key="2">
    <source>
        <dbReference type="SAM" id="Phobius"/>
    </source>
</evidence>
<evidence type="ECO:0000313" key="5">
    <source>
        <dbReference type="Proteomes" id="UP000199354"/>
    </source>
</evidence>
<feature type="compositionally biased region" description="Low complexity" evidence="1">
    <location>
        <begin position="145"/>
        <end position="161"/>
    </location>
</feature>
<dbReference type="InterPro" id="IPR037682">
    <property type="entry name" value="TonB_C"/>
</dbReference>
<feature type="compositionally biased region" description="Pro residues" evidence="1">
    <location>
        <begin position="87"/>
        <end position="96"/>
    </location>
</feature>
<name>A0A1G5FVM6_9FLAO</name>
<feature type="transmembrane region" description="Helical" evidence="2">
    <location>
        <begin position="37"/>
        <end position="57"/>
    </location>
</feature>
<feature type="domain" description="TonB C-terminal" evidence="3">
    <location>
        <begin position="209"/>
        <end position="268"/>
    </location>
</feature>
<dbReference type="GO" id="GO:0055085">
    <property type="term" value="P:transmembrane transport"/>
    <property type="evidence" value="ECO:0007669"/>
    <property type="project" value="InterPro"/>
</dbReference>
<dbReference type="InterPro" id="IPR051045">
    <property type="entry name" value="TonB-dependent_transducer"/>
</dbReference>
<dbReference type="SUPFAM" id="SSF74653">
    <property type="entry name" value="TolA/TonB C-terminal domain"/>
    <property type="match status" value="1"/>
</dbReference>
<gene>
    <name evidence="4" type="ORF">SAMN02927903_01414</name>
</gene>
<dbReference type="Gene3D" id="3.30.1150.10">
    <property type="match status" value="1"/>
</dbReference>
<dbReference type="GO" id="GO:0098797">
    <property type="term" value="C:plasma membrane protein complex"/>
    <property type="evidence" value="ECO:0007669"/>
    <property type="project" value="TreeGrafter"/>
</dbReference>
<keyword evidence="2" id="KW-1133">Transmembrane helix</keyword>
<proteinExistence type="predicted"/>
<keyword evidence="2" id="KW-0472">Membrane</keyword>
<dbReference type="PANTHER" id="PTHR33446">
    <property type="entry name" value="PROTEIN TONB-RELATED"/>
    <property type="match status" value="1"/>
</dbReference>
<dbReference type="Pfam" id="PF03544">
    <property type="entry name" value="TonB_C"/>
    <property type="match status" value="1"/>
</dbReference>
<feature type="region of interest" description="Disordered" evidence="1">
    <location>
        <begin position="82"/>
        <end position="174"/>
    </location>
</feature>
<reference evidence="4 5" key="1">
    <citation type="submission" date="2016-10" db="EMBL/GenBank/DDBJ databases">
        <authorList>
            <person name="de Groot N.N."/>
        </authorList>
    </citation>
    <scope>NUCLEOTIDE SEQUENCE [LARGE SCALE GENOMIC DNA]</scope>
    <source>
        <strain evidence="4 5">CGMCC 1.7031</strain>
    </source>
</reference>
<sequence length="274" mass="29800">MSNSSIFEKAWLDLVFEGKNQTYGAYQLRKDSAKTTLYAFALGLFFVASVISAGLFLSSFGNKPTMNDMPVLDDTLHITRWDNMEPPVVPPPPPAPKNSEPATTTTDTQEMTNNPEIVASNEADDVKRNDDPPTAPEGPKGPDGGTTAPSSTGTPGTGTEPSPAPPAVPNGPMAVTMLDKMPEFPGGIKKFYEYVGNNFEKPEIDQTVNVLMSFVIEKDGTMTDIKVLRNPGYGLDKEAIRVLKSLRTKWEPGIKNGQPVRVLYQLPIKVTRTP</sequence>
<dbReference type="AlphaFoldDB" id="A0A1G5FVM6"/>
<dbReference type="Proteomes" id="UP000199354">
    <property type="component" value="Unassembled WGS sequence"/>
</dbReference>
<dbReference type="GO" id="GO:0031992">
    <property type="term" value="F:energy transducer activity"/>
    <property type="evidence" value="ECO:0007669"/>
    <property type="project" value="TreeGrafter"/>
</dbReference>
<dbReference type="EMBL" id="FMVF01000005">
    <property type="protein sequence ID" value="SCY42880.1"/>
    <property type="molecule type" value="Genomic_DNA"/>
</dbReference>
<protein>
    <submittedName>
        <fullName evidence="4">Protein TonB</fullName>
    </submittedName>
</protein>
<keyword evidence="2" id="KW-0812">Transmembrane</keyword>
<evidence type="ECO:0000256" key="1">
    <source>
        <dbReference type="SAM" id="MobiDB-lite"/>
    </source>
</evidence>
<dbReference type="PANTHER" id="PTHR33446:SF2">
    <property type="entry name" value="PROTEIN TONB"/>
    <property type="match status" value="1"/>
</dbReference>
<accession>A0A1G5FVM6</accession>
<evidence type="ECO:0000313" key="4">
    <source>
        <dbReference type="EMBL" id="SCY42880.1"/>
    </source>
</evidence>
<organism evidence="4 5">
    <name type="scientific">Flavobacterium caeni</name>
    <dbReference type="NCBI Taxonomy" id="490189"/>
    <lineage>
        <taxon>Bacteria</taxon>
        <taxon>Pseudomonadati</taxon>
        <taxon>Bacteroidota</taxon>
        <taxon>Flavobacteriia</taxon>
        <taxon>Flavobacteriales</taxon>
        <taxon>Flavobacteriaceae</taxon>
        <taxon>Flavobacterium</taxon>
    </lineage>
</organism>
<keyword evidence="5" id="KW-1185">Reference proteome</keyword>